<feature type="compositionally biased region" description="Basic and acidic residues" evidence="6">
    <location>
        <begin position="1681"/>
        <end position="1693"/>
    </location>
</feature>
<keyword evidence="3" id="KW-0862">Zinc</keyword>
<evidence type="ECO:0000256" key="5">
    <source>
        <dbReference type="ARBA" id="ARBA00023163"/>
    </source>
</evidence>
<dbReference type="GO" id="GO:0008270">
    <property type="term" value="F:zinc ion binding"/>
    <property type="evidence" value="ECO:0007669"/>
    <property type="project" value="UniProtKB-KW"/>
</dbReference>
<keyword evidence="2" id="KW-0863">Zinc-finger</keyword>
<keyword evidence="4" id="KW-0805">Transcription regulation</keyword>
<organism evidence="8 9">
    <name type="scientific">Adiantum capillus-veneris</name>
    <name type="common">Maidenhair fern</name>
    <dbReference type="NCBI Taxonomy" id="13818"/>
    <lineage>
        <taxon>Eukaryota</taxon>
        <taxon>Viridiplantae</taxon>
        <taxon>Streptophyta</taxon>
        <taxon>Embryophyta</taxon>
        <taxon>Tracheophyta</taxon>
        <taxon>Polypodiopsida</taxon>
        <taxon>Polypodiidae</taxon>
        <taxon>Polypodiales</taxon>
        <taxon>Pteridineae</taxon>
        <taxon>Pteridaceae</taxon>
        <taxon>Vittarioideae</taxon>
        <taxon>Adiantum</taxon>
    </lineage>
</organism>
<feature type="region of interest" description="Disordered" evidence="6">
    <location>
        <begin position="1387"/>
        <end position="1415"/>
    </location>
</feature>
<feature type="region of interest" description="Disordered" evidence="6">
    <location>
        <begin position="874"/>
        <end position="893"/>
    </location>
</feature>
<protein>
    <recommendedName>
        <fullName evidence="7">AIPP2-like SPOC-like domain-containing protein</fullName>
    </recommendedName>
</protein>
<dbReference type="InterPro" id="IPR011011">
    <property type="entry name" value="Znf_FYVE_PHD"/>
</dbReference>
<dbReference type="Proteomes" id="UP000886520">
    <property type="component" value="Chromosome 12"/>
</dbReference>
<keyword evidence="1" id="KW-0479">Metal-binding</keyword>
<dbReference type="PANTHER" id="PTHR33304:SF9">
    <property type="entry name" value="RING_FYVE_PHD ZINC FINGER SUPERFAMILY PROTEIN"/>
    <property type="match status" value="1"/>
</dbReference>
<evidence type="ECO:0000256" key="1">
    <source>
        <dbReference type="ARBA" id="ARBA00022723"/>
    </source>
</evidence>
<dbReference type="OrthoDB" id="1932206at2759"/>
<feature type="region of interest" description="Disordered" evidence="6">
    <location>
        <begin position="1290"/>
        <end position="1309"/>
    </location>
</feature>
<sequence>MLKLPLHWKWLLWRVEQEASRVHECGGAAIIGKFPTMKEDPVTKVKVCNICGHAGFDNCLAKCSQCNDGAEHTYCMGTIFDVVPMDWVCEGCTLKQKDTVSKKRSADYEVRLGQAGKKRILSRVLSSPLPSDFCNDAGLFRSSSVKKSSHESKTEQFVSTGMAKGFSKSQVQLGTTFKEASPAYTNQRFDSNAYRPETGTAVFTRKDNCDKHPNTDLPLVSTKTIGTLPTFQSVVRRGVVAQHVRKLPLKVVPATTIKGTSPIAQGEINMIGLESFSKTSEVKLLADERERQELGKPAGFTSAVRENVGQPVNVQRDSAKGVASTGAGKACKTSSSMIADSVIVTVGLESVPSSMLAETAFSNPQVTSFNHIAINSGRHEKDVETRRCTLRYFPTITQKITTISEPSQYIPDTQKEKIAGEVVTPSVPKGLLLLGVGEETDTGQMTKEAVKGMDSSTVSLDMSCENGKGQLTVEDRSMKHIAIRLETKGMTDTGQITKEAVKGMDGSTVSLNMSCENGKEQLTVEDCSIKHIAIGLETKGMDGSTTPFDTSCKIEQGQLTRQGNSVNKDWVEQRTKDSCKMLKATSFDCLTQPFRVGVKVQDEDAMQKGRMASSPSSMIEIPASDHLSKEAWIATYSVSEESPDLSKCARVKDKESSHVVSEPQQELEVHKRTSGAGINRLTRALLKKITRRDFPSPKSHSVKLGKSAVSTCKEGTSIAGQEVTIPQDNMQVNRSSFLSEAEKVTKRDFPTVLPKVPIVPVSSNSVHCTSSTQELPVEGTSVKPSSTAQKDIEAASKILQAKEKVCQTSKEESPLLHQTRPADTKHDCDKKQESNARISVSCASEEAPRKNASNVTIIEPVSIMTTTTALHTKGASDQKIVEEPSNSAPPIDSELVNDTAATFERTEAFSNQSGPIAGDTLKNASIVQAAMSKGLSLTNTRLLNSSSTGENVEGPIQHNLLKQKGVLRGAAMPLSGRVERTSSHVSVSGKTMTDVLKAQSNKEALACKSIDFGQADQNHVNKDFSSNVNPLPADKRASRVHCAVSRSVPMATGDDQAINCVPEGKDHSKKKVHFCVNGVDDFNRDSGQLGFHAKHRDESCELSDCMEKPSSLSSKHPSLAVTQGSNLDVMAMKCDHRAEVSRCQICETGSYKGAGRCDKCKAGYSTEFLKDKNDRQREWRESYSLDFLERGSTERSLNSGHTNGPFCDSAFYKGAYRCGRCGEAGHSTEFCRMDKQRVWERRDSLDLNDKVKGLRDPNNKPREWRMKESPDYYGMHREWKWRDSLDANAEQREWRRKDPPDENDKLREWRRKDSTDLMHKQKQWKSGESLDLLEKRNDWRRKDAPNPFEKERDWRRKDPSNFVEKQWRHWRQNNSLDFVVGDVPGNRSNARHAKRSFPGFQVSDEGERGKYGPRQEKALNSRSCLELKHADSVRVCSKRSIQEHDCTQRDKGPTLQWQSKEQRGCKRERLDLSKATELDTEPVSEPSEYTSVHQRQIVRVQAEDTRMSSQLHGPARNCFVQDRRALPSSEVLWIGCFDVVAENRWSTIYKGIQAHPSTVADPKVFEALLALPYELQMEEIKRGEGNDSWPRTFQQCPPTSESIGIFFAPKDMESDNAWYQALVHRLNARGLVLKSEMDFVQLLVYPSQLLPEAEQRWDGRFFLWGIFRRSKSGRTIVDPRQSSERDHGSDRGSPEGNGEPPFASWFPTTSAAPSLKLKKGLYSQENSRVSSHGYELSNSASSRS</sequence>
<keyword evidence="5" id="KW-0804">Transcription</keyword>
<dbReference type="InterPro" id="IPR049914">
    <property type="entry name" value="PHD1-3/5-6"/>
</dbReference>
<dbReference type="InterPro" id="IPR013083">
    <property type="entry name" value="Znf_RING/FYVE/PHD"/>
</dbReference>
<feature type="region of interest" description="Disordered" evidence="6">
    <location>
        <begin position="1675"/>
        <end position="1708"/>
    </location>
</feature>
<dbReference type="Pfam" id="PF23121">
    <property type="entry name" value="SPOC_AIPP2"/>
    <property type="match status" value="1"/>
</dbReference>
<feature type="compositionally biased region" description="Basic and acidic residues" evidence="6">
    <location>
        <begin position="1405"/>
        <end position="1415"/>
    </location>
</feature>
<dbReference type="PANTHER" id="PTHR33304">
    <property type="match status" value="1"/>
</dbReference>
<name>A0A9D4UQN9_ADICA</name>
<evidence type="ECO:0000256" key="2">
    <source>
        <dbReference type="ARBA" id="ARBA00022771"/>
    </source>
</evidence>
<evidence type="ECO:0000256" key="4">
    <source>
        <dbReference type="ARBA" id="ARBA00023015"/>
    </source>
</evidence>
<feature type="region of interest" description="Disordered" evidence="6">
    <location>
        <begin position="809"/>
        <end position="833"/>
    </location>
</feature>
<keyword evidence="9" id="KW-1185">Reference proteome</keyword>
<feature type="region of interest" description="Disordered" evidence="6">
    <location>
        <begin position="1471"/>
        <end position="1491"/>
    </location>
</feature>
<dbReference type="SUPFAM" id="SSF57903">
    <property type="entry name" value="FYVE/PHD zinc finger"/>
    <property type="match status" value="1"/>
</dbReference>
<reference evidence="8" key="1">
    <citation type="submission" date="2021-01" db="EMBL/GenBank/DDBJ databases">
        <title>Adiantum capillus-veneris genome.</title>
        <authorList>
            <person name="Fang Y."/>
            <person name="Liao Q."/>
        </authorList>
    </citation>
    <scope>NUCLEOTIDE SEQUENCE</scope>
    <source>
        <strain evidence="8">H3</strain>
        <tissue evidence="8">Leaf</tissue>
    </source>
</reference>
<proteinExistence type="predicted"/>
<dbReference type="InterPro" id="IPR056280">
    <property type="entry name" value="AIPP2-like_SPOC"/>
</dbReference>
<evidence type="ECO:0000256" key="3">
    <source>
        <dbReference type="ARBA" id="ARBA00022833"/>
    </source>
</evidence>
<accession>A0A9D4UQN9</accession>
<dbReference type="EMBL" id="JABFUD020000012">
    <property type="protein sequence ID" value="KAI5072334.1"/>
    <property type="molecule type" value="Genomic_DNA"/>
</dbReference>
<feature type="domain" description="AIPP2-like SPOC-like" evidence="7">
    <location>
        <begin position="1533"/>
        <end position="1667"/>
    </location>
</feature>
<dbReference type="Gene3D" id="3.30.40.10">
    <property type="entry name" value="Zinc/RING finger domain, C3HC4 (zinc finger)"/>
    <property type="match status" value="1"/>
</dbReference>
<evidence type="ECO:0000313" key="9">
    <source>
        <dbReference type="Proteomes" id="UP000886520"/>
    </source>
</evidence>
<comment type="caution">
    <text evidence="8">The sequence shown here is derived from an EMBL/GenBank/DDBJ whole genome shotgun (WGS) entry which is preliminary data.</text>
</comment>
<dbReference type="GO" id="GO:0140566">
    <property type="term" value="F:histone reader activity"/>
    <property type="evidence" value="ECO:0007669"/>
    <property type="project" value="InterPro"/>
</dbReference>
<gene>
    <name evidence="8" type="ORF">GOP47_0012440</name>
</gene>
<dbReference type="GO" id="GO:0034244">
    <property type="term" value="P:negative regulation of transcription elongation by RNA polymerase II"/>
    <property type="evidence" value="ECO:0007669"/>
    <property type="project" value="InterPro"/>
</dbReference>
<evidence type="ECO:0000259" key="7">
    <source>
        <dbReference type="Pfam" id="PF23121"/>
    </source>
</evidence>
<evidence type="ECO:0000256" key="6">
    <source>
        <dbReference type="SAM" id="MobiDB-lite"/>
    </source>
</evidence>
<evidence type="ECO:0000313" key="8">
    <source>
        <dbReference type="EMBL" id="KAI5072334.1"/>
    </source>
</evidence>